<protein>
    <submittedName>
        <fullName evidence="1">Uncharacterized protein</fullName>
    </submittedName>
</protein>
<accession>A0A061QMS1</accession>
<name>A0A061QMS1_9CHLO</name>
<proteinExistence type="predicted"/>
<sequence>VVFAPSEVTEYYKNFTSRKWVVNLTSSLTSNFKRKSVRYRRLKRVPGSGTRCPDDNAFEHKVWSKQNQHIDIYPEDAIISSRLTGVNELCAIVSKKQLKDLIYVGVHLNFCILYRPFGLIRMSAVLKPLFSKSNFYVLLDLTDAFYFETVEHKQIYGYSVILNNTALFSNLCRSSDLFFT</sequence>
<dbReference type="EMBL" id="GBEZ01027695">
    <property type="protein sequence ID" value="JAC59646.1"/>
    <property type="molecule type" value="Transcribed_RNA"/>
</dbReference>
<organism evidence="1">
    <name type="scientific">Tetraselmis sp. GSL018</name>
    <dbReference type="NCBI Taxonomy" id="582737"/>
    <lineage>
        <taxon>Eukaryota</taxon>
        <taxon>Viridiplantae</taxon>
        <taxon>Chlorophyta</taxon>
        <taxon>core chlorophytes</taxon>
        <taxon>Chlorodendrophyceae</taxon>
        <taxon>Chlorodendrales</taxon>
        <taxon>Chlorodendraceae</taxon>
        <taxon>Tetraselmis</taxon>
    </lineage>
</organism>
<reference evidence="1" key="1">
    <citation type="submission" date="2014-05" db="EMBL/GenBank/DDBJ databases">
        <title>The transcriptome of the halophilic microalga Tetraselmis sp. GSL018 isolated from the Great Salt Lake, Utah.</title>
        <authorList>
            <person name="Jinkerson R.E."/>
            <person name="D'Adamo S."/>
            <person name="Posewitz M.C."/>
        </authorList>
    </citation>
    <scope>NUCLEOTIDE SEQUENCE</scope>
    <source>
        <strain evidence="1">GSL018</strain>
    </source>
</reference>
<dbReference type="AlphaFoldDB" id="A0A061QMS1"/>
<gene>
    <name evidence="1" type="ORF">TSPGSL018_30924</name>
</gene>
<evidence type="ECO:0000313" key="1">
    <source>
        <dbReference type="EMBL" id="JAC59646.1"/>
    </source>
</evidence>
<feature type="non-terminal residue" evidence="1">
    <location>
        <position position="1"/>
    </location>
</feature>